<comment type="similarity">
    <text evidence="2">Belongs to the alpha-ketoglutarate dehydrogenase family.</text>
</comment>
<evidence type="ECO:0000256" key="7">
    <source>
        <dbReference type="ARBA" id="ARBA00040267"/>
    </source>
</evidence>
<dbReference type="Gene3D" id="3.40.50.970">
    <property type="match status" value="1"/>
</dbReference>
<gene>
    <name evidence="10" type="ORF">ASPWEDRAFT_52723</name>
</gene>
<dbReference type="AlphaFoldDB" id="A0A1L9RI22"/>
<dbReference type="PANTHER" id="PTHR23152:SF4">
    <property type="entry name" value="2-OXOADIPATE DEHYDROGENASE COMPLEX COMPONENT E1"/>
    <property type="match status" value="1"/>
</dbReference>
<dbReference type="Gene3D" id="3.40.50.11610">
    <property type="entry name" value="Multifunctional 2-oxoglutarate metabolism enzyme, C-terminal domain"/>
    <property type="match status" value="1"/>
</dbReference>
<organism evidence="10 11">
    <name type="scientific">Aspergillus wentii DTO 134E9</name>
    <dbReference type="NCBI Taxonomy" id="1073089"/>
    <lineage>
        <taxon>Eukaryota</taxon>
        <taxon>Fungi</taxon>
        <taxon>Dikarya</taxon>
        <taxon>Ascomycota</taxon>
        <taxon>Pezizomycotina</taxon>
        <taxon>Eurotiomycetes</taxon>
        <taxon>Eurotiomycetidae</taxon>
        <taxon>Eurotiales</taxon>
        <taxon>Aspergillaceae</taxon>
        <taxon>Aspergillus</taxon>
        <taxon>Aspergillus subgen. Cremei</taxon>
    </lineage>
</organism>
<proteinExistence type="inferred from homology"/>
<dbReference type="InterPro" id="IPR029061">
    <property type="entry name" value="THDP-binding"/>
</dbReference>
<dbReference type="Gene3D" id="3.40.50.12470">
    <property type="match status" value="1"/>
</dbReference>
<dbReference type="InterPro" id="IPR032106">
    <property type="entry name" value="2-oxogl_dehyd_N"/>
</dbReference>
<dbReference type="Pfam" id="PF16078">
    <property type="entry name" value="2-oxogl_dehyd_N"/>
    <property type="match status" value="1"/>
</dbReference>
<dbReference type="InterPro" id="IPR005475">
    <property type="entry name" value="Transketolase-like_Pyr-bd"/>
</dbReference>
<evidence type="ECO:0000256" key="2">
    <source>
        <dbReference type="ARBA" id="ARBA00006936"/>
    </source>
</evidence>
<evidence type="ECO:0000256" key="8">
    <source>
        <dbReference type="ARBA" id="ARBA00042984"/>
    </source>
</evidence>
<dbReference type="RefSeq" id="XP_040688189.1">
    <property type="nucleotide sequence ID" value="XM_040837781.1"/>
</dbReference>
<dbReference type="PANTHER" id="PTHR23152">
    <property type="entry name" value="2-OXOGLUTARATE DEHYDROGENASE"/>
    <property type="match status" value="1"/>
</dbReference>
<dbReference type="NCBIfam" id="NF008907">
    <property type="entry name" value="PRK12270.1"/>
    <property type="match status" value="1"/>
</dbReference>
<evidence type="ECO:0000313" key="11">
    <source>
        <dbReference type="Proteomes" id="UP000184383"/>
    </source>
</evidence>
<dbReference type="GO" id="GO:0005739">
    <property type="term" value="C:mitochondrion"/>
    <property type="evidence" value="ECO:0007669"/>
    <property type="project" value="TreeGrafter"/>
</dbReference>
<evidence type="ECO:0000313" key="10">
    <source>
        <dbReference type="EMBL" id="OJJ34513.1"/>
    </source>
</evidence>
<dbReference type="GO" id="GO:0030976">
    <property type="term" value="F:thiamine pyrophosphate binding"/>
    <property type="evidence" value="ECO:0007669"/>
    <property type="project" value="InterPro"/>
</dbReference>
<dbReference type="InterPro" id="IPR031717">
    <property type="entry name" value="ODO-1/KGD_C"/>
</dbReference>
<evidence type="ECO:0000256" key="4">
    <source>
        <dbReference type="ARBA" id="ARBA00023002"/>
    </source>
</evidence>
<dbReference type="GeneID" id="63753629"/>
<dbReference type="Pfam" id="PF16870">
    <property type="entry name" value="OxoGdeHyase_C"/>
    <property type="match status" value="1"/>
</dbReference>
<dbReference type="GO" id="GO:0045252">
    <property type="term" value="C:oxoglutarate dehydrogenase complex"/>
    <property type="evidence" value="ECO:0007669"/>
    <property type="project" value="TreeGrafter"/>
</dbReference>
<reference evidence="11" key="1">
    <citation type="journal article" date="2017" name="Genome Biol.">
        <title>Comparative genomics reveals high biological diversity and specific adaptations in the industrially and medically important fungal genus Aspergillus.</title>
        <authorList>
            <person name="de Vries R.P."/>
            <person name="Riley R."/>
            <person name="Wiebenga A."/>
            <person name="Aguilar-Osorio G."/>
            <person name="Amillis S."/>
            <person name="Uchima C.A."/>
            <person name="Anderluh G."/>
            <person name="Asadollahi M."/>
            <person name="Askin M."/>
            <person name="Barry K."/>
            <person name="Battaglia E."/>
            <person name="Bayram O."/>
            <person name="Benocci T."/>
            <person name="Braus-Stromeyer S.A."/>
            <person name="Caldana C."/>
            <person name="Canovas D."/>
            <person name="Cerqueira G.C."/>
            <person name="Chen F."/>
            <person name="Chen W."/>
            <person name="Choi C."/>
            <person name="Clum A."/>
            <person name="Dos Santos R.A."/>
            <person name="Damasio A.R."/>
            <person name="Diallinas G."/>
            <person name="Emri T."/>
            <person name="Fekete E."/>
            <person name="Flipphi M."/>
            <person name="Freyberg S."/>
            <person name="Gallo A."/>
            <person name="Gournas C."/>
            <person name="Habgood R."/>
            <person name="Hainaut M."/>
            <person name="Harispe M.L."/>
            <person name="Henrissat B."/>
            <person name="Hilden K.S."/>
            <person name="Hope R."/>
            <person name="Hossain A."/>
            <person name="Karabika E."/>
            <person name="Karaffa L."/>
            <person name="Karanyi Z."/>
            <person name="Krasevec N."/>
            <person name="Kuo A."/>
            <person name="Kusch H."/>
            <person name="LaButti K."/>
            <person name="Lagendijk E.L."/>
            <person name="Lapidus A."/>
            <person name="Levasseur A."/>
            <person name="Lindquist E."/>
            <person name="Lipzen A."/>
            <person name="Logrieco A.F."/>
            <person name="MacCabe A."/>
            <person name="Maekelae M.R."/>
            <person name="Malavazi I."/>
            <person name="Melin P."/>
            <person name="Meyer V."/>
            <person name="Mielnichuk N."/>
            <person name="Miskei M."/>
            <person name="Molnar A.P."/>
            <person name="Mule G."/>
            <person name="Ngan C.Y."/>
            <person name="Orejas M."/>
            <person name="Orosz E."/>
            <person name="Ouedraogo J.P."/>
            <person name="Overkamp K.M."/>
            <person name="Park H.-S."/>
            <person name="Perrone G."/>
            <person name="Piumi F."/>
            <person name="Punt P.J."/>
            <person name="Ram A.F."/>
            <person name="Ramon A."/>
            <person name="Rauscher S."/>
            <person name="Record E."/>
            <person name="Riano-Pachon D.M."/>
            <person name="Robert V."/>
            <person name="Roehrig J."/>
            <person name="Ruller R."/>
            <person name="Salamov A."/>
            <person name="Salih N.S."/>
            <person name="Samson R.A."/>
            <person name="Sandor E."/>
            <person name="Sanguinetti M."/>
            <person name="Schuetze T."/>
            <person name="Sepcic K."/>
            <person name="Shelest E."/>
            <person name="Sherlock G."/>
            <person name="Sophianopoulou V."/>
            <person name="Squina F.M."/>
            <person name="Sun H."/>
            <person name="Susca A."/>
            <person name="Todd R.B."/>
            <person name="Tsang A."/>
            <person name="Unkles S.E."/>
            <person name="van de Wiele N."/>
            <person name="van Rossen-Uffink D."/>
            <person name="Oliveira J.V."/>
            <person name="Vesth T.C."/>
            <person name="Visser J."/>
            <person name="Yu J.-H."/>
            <person name="Zhou M."/>
            <person name="Andersen M.R."/>
            <person name="Archer D.B."/>
            <person name="Baker S.E."/>
            <person name="Benoit I."/>
            <person name="Brakhage A.A."/>
            <person name="Braus G.H."/>
            <person name="Fischer R."/>
            <person name="Frisvad J.C."/>
            <person name="Goldman G.H."/>
            <person name="Houbraken J."/>
            <person name="Oakley B."/>
            <person name="Pocsi I."/>
            <person name="Scazzocchio C."/>
            <person name="Seiboth B."/>
            <person name="vanKuyk P.A."/>
            <person name="Wortman J."/>
            <person name="Dyer P.S."/>
            <person name="Grigoriev I.V."/>
        </authorList>
    </citation>
    <scope>NUCLEOTIDE SEQUENCE [LARGE SCALE GENOMIC DNA]</scope>
    <source>
        <strain evidence="11">DTO 134E9</strain>
    </source>
</reference>
<keyword evidence="11" id="KW-1185">Reference proteome</keyword>
<feature type="domain" description="Transketolase-like pyrimidine-binding" evidence="9">
    <location>
        <begin position="605"/>
        <end position="815"/>
    </location>
</feature>
<dbReference type="NCBIfam" id="TIGR00239">
    <property type="entry name" value="2oxo_dh_E1"/>
    <property type="match status" value="1"/>
</dbReference>
<dbReference type="SUPFAM" id="SSF52518">
    <property type="entry name" value="Thiamin diphosphate-binding fold (THDP-binding)"/>
    <property type="match status" value="2"/>
</dbReference>
<dbReference type="NCBIfam" id="NF006914">
    <property type="entry name" value="PRK09404.1"/>
    <property type="match status" value="1"/>
</dbReference>
<dbReference type="VEuPathDB" id="FungiDB:ASPWEDRAFT_52723"/>
<evidence type="ECO:0000256" key="1">
    <source>
        <dbReference type="ARBA" id="ARBA00001964"/>
    </source>
</evidence>
<dbReference type="InterPro" id="IPR011603">
    <property type="entry name" value="2oxoglutarate_DH_E1"/>
</dbReference>
<accession>A0A1L9RI22</accession>
<sequence length="974" mass="108957">MSATTTKMLRLSIFQSDTFLQGSGADYVDHMYFSWKSDPTSVHTSWQAYFSAIENGRIPIENAFQPPPGLVSLKPVQRTAHGSGGGVDEIKVQQLVGAYQRRGHLKAKINPLDLGGESEVKELRIEEYGFTKEDLDREFEVGGGGGLLPHFQGGNMKLRDIIGVCEKVYCGSHGAEYTHLNNADEVNWIRSRLEVPDTIVQYSRDEKKRILDRLVRAATFEKFLATKFPTAKRFGLDGVESQVPGVHAVIDASVENGVESIIFACCHRGRLNVLSNVLGKPNDVLLSDFHSGASPRHGIPGDVKYHLGMYNEVKTASGKKVEIGIPPVPSHLEATNAIAQGMARAIQAQGGDKNNTMVFNSHTDAAFAGQGIVYETLGLANLKHFSTGGTVHLIVNNQVGFTTDYDQGRGTMYVSDVAKYMDAPIFHVNADDVEAVAAVCKLAAEYRAKFHKDCFVDLVCYRKNGHNEMDQPFFTQPVMYEQIVNKVPQLDSYVQKLLSEGSVAKEEVEKMQSEAWDAMSDGLEKSRGVLDDITGEYHTSPWDEFKTPEEVANETFPAKPTAIEGQTIMKVASKLGVPAEPFTVHKSLQRILQKRQQSLLDGQDIDWGTSEALAFGSLCLEGYHVRISGQDVERGTFSQRHSVLHDQKTGETYTPLDNLSPDQARFEIGNSSLSEYGVMGFEYGYSCRFPNALVIWEAQFGDFANTAQCIIDQYISSGEKKWMQRSGLVLSLPHGLDGQGPEHSSARIERFLQLCDEDPRVFPSAEKLERQHQDANMGVVYMTTPANYFHVLRRQMHRDYRKPLIVCFSKSLLRHPMVRSNLADFTGDSHFQPILPDPEHNKSISAPTEIKKVIYCSGQVYIALSKYRQQHNITDTAIIRLEQLHPFPWQEAKDNLAQYPNAKEIVWCQEEPLNCGAWSYMAPRFETIFDTIEEHKGRRMSFVGRKPIASVAAGYVSVHQAEEEEFIRDAFRDN</sequence>
<comment type="cofactor">
    <cofactor evidence="1">
        <name>thiamine diphosphate</name>
        <dbReference type="ChEBI" id="CHEBI:58937"/>
    </cofactor>
</comment>
<dbReference type="InterPro" id="IPR042179">
    <property type="entry name" value="KGD_C_sf"/>
</dbReference>
<dbReference type="Gene3D" id="1.10.287.1150">
    <property type="entry name" value="TPP helical domain"/>
    <property type="match status" value="1"/>
</dbReference>
<comment type="function">
    <text evidence="6">The 2-oxoglutarate dehydrogenase complex catalyzes the overall conversion of 2-oxoglutarate to succinyl-CoA and CO(2). It contains multiple copies of three enzymatic components: 2-oxoglutarate dehydrogenase (E1), dihydrolipoamide succinyltransferase (E2) and lipoamide dehydrogenase (E3).</text>
</comment>
<dbReference type="GO" id="GO:0006099">
    <property type="term" value="P:tricarboxylic acid cycle"/>
    <property type="evidence" value="ECO:0007669"/>
    <property type="project" value="TreeGrafter"/>
</dbReference>
<dbReference type="Pfam" id="PF02779">
    <property type="entry name" value="Transket_pyr"/>
    <property type="match status" value="1"/>
</dbReference>
<keyword evidence="5" id="KW-0786">Thiamine pyrophosphate</keyword>
<evidence type="ECO:0000256" key="3">
    <source>
        <dbReference type="ARBA" id="ARBA00012280"/>
    </source>
</evidence>
<protein>
    <recommendedName>
        <fullName evidence="7">2-oxoglutarate dehydrogenase, mitochondrial</fullName>
        <ecNumber evidence="3">1.2.4.2</ecNumber>
    </recommendedName>
    <alternativeName>
        <fullName evidence="8">2-oxoglutarate dehydrogenase complex component E1</fullName>
    </alternativeName>
</protein>
<keyword evidence="4" id="KW-0560">Oxidoreductase</keyword>
<dbReference type="SMART" id="SM00861">
    <property type="entry name" value="Transket_pyr"/>
    <property type="match status" value="1"/>
</dbReference>
<name>A0A1L9RI22_ASPWE</name>
<evidence type="ECO:0000256" key="6">
    <source>
        <dbReference type="ARBA" id="ARBA00037426"/>
    </source>
</evidence>
<evidence type="ECO:0000259" key="9">
    <source>
        <dbReference type="SMART" id="SM00861"/>
    </source>
</evidence>
<dbReference type="OrthoDB" id="413077at2759"/>
<dbReference type="Pfam" id="PF00676">
    <property type="entry name" value="E1_dh"/>
    <property type="match status" value="1"/>
</dbReference>
<dbReference type="STRING" id="1073089.A0A1L9RI22"/>
<dbReference type="FunFam" id="3.40.50.12470:FF:000003">
    <property type="entry name" value="2-oxoglutarate dehydrogenase E1 component"/>
    <property type="match status" value="1"/>
</dbReference>
<dbReference type="Proteomes" id="UP000184383">
    <property type="component" value="Unassembled WGS sequence"/>
</dbReference>
<dbReference type="PIRSF" id="PIRSF000157">
    <property type="entry name" value="Oxoglu_dh_E1"/>
    <property type="match status" value="1"/>
</dbReference>
<evidence type="ECO:0000256" key="5">
    <source>
        <dbReference type="ARBA" id="ARBA00023052"/>
    </source>
</evidence>
<dbReference type="CDD" id="cd02016">
    <property type="entry name" value="TPP_E1_OGDC_like"/>
    <property type="match status" value="1"/>
</dbReference>
<dbReference type="GO" id="GO:0004591">
    <property type="term" value="F:oxoglutarate dehydrogenase (succinyl-transferring) activity"/>
    <property type="evidence" value="ECO:0007669"/>
    <property type="project" value="UniProtKB-EC"/>
</dbReference>
<dbReference type="InterPro" id="IPR001017">
    <property type="entry name" value="DH_E1"/>
</dbReference>
<dbReference type="EC" id="1.2.4.2" evidence="3"/>
<dbReference type="EMBL" id="KV878213">
    <property type="protein sequence ID" value="OJJ34513.1"/>
    <property type="molecule type" value="Genomic_DNA"/>
</dbReference>